<sequence length="152" mass="16782">MTITLAAILSLISGLVGAIFGHVLSERKSRNDELAKMRLDAYTDFLKATSLLVSARRSGRTQDEVAELGALNDAKARICVCADAGVVEALESFWLQGGTLEKEQEALAYTQLCRAMRESLGRNRLAYDTRLSDILFRLEPSTYSYRVTTDEG</sequence>
<accession>A0A1G6EA94</accession>
<reference evidence="2" key="1">
    <citation type="submission" date="2016-10" db="EMBL/GenBank/DDBJ databases">
        <authorList>
            <person name="Varghese N."/>
            <person name="Submissions S."/>
        </authorList>
    </citation>
    <scope>NUCLEOTIDE SEQUENCE [LARGE SCALE GENOMIC DNA]</scope>
    <source>
        <strain evidence="2">CGMCC 1.10824</strain>
    </source>
</reference>
<proteinExistence type="predicted"/>
<dbReference type="STRING" id="1159017.SAMN02927930_02130"/>
<dbReference type="EMBL" id="FMXN01000024">
    <property type="protein sequence ID" value="SDB54313.1"/>
    <property type="molecule type" value="Genomic_DNA"/>
</dbReference>
<dbReference type="Proteomes" id="UP000199626">
    <property type="component" value="Unassembled WGS sequence"/>
</dbReference>
<keyword evidence="2" id="KW-1185">Reference proteome</keyword>
<name>A0A1G6EA94_9GAMM</name>
<evidence type="ECO:0000313" key="1">
    <source>
        <dbReference type="EMBL" id="SDB54313.1"/>
    </source>
</evidence>
<evidence type="ECO:0000313" key="2">
    <source>
        <dbReference type="Proteomes" id="UP000199626"/>
    </source>
</evidence>
<dbReference type="RefSeq" id="WP_092594012.1">
    <property type="nucleotide sequence ID" value="NZ_FMXN01000024.1"/>
</dbReference>
<gene>
    <name evidence="1" type="ORF">SAMN02927930_02130</name>
</gene>
<organism evidence="1 2">
    <name type="scientific">Pseudidiomarina indica</name>
    <dbReference type="NCBI Taxonomy" id="1159017"/>
    <lineage>
        <taxon>Bacteria</taxon>
        <taxon>Pseudomonadati</taxon>
        <taxon>Pseudomonadota</taxon>
        <taxon>Gammaproteobacteria</taxon>
        <taxon>Alteromonadales</taxon>
        <taxon>Idiomarinaceae</taxon>
        <taxon>Pseudidiomarina</taxon>
    </lineage>
</organism>
<dbReference type="OrthoDB" id="6120393at2"/>
<protein>
    <submittedName>
        <fullName evidence="1">Uncharacterized protein</fullName>
    </submittedName>
</protein>
<dbReference type="AlphaFoldDB" id="A0A1G6EA94"/>